<dbReference type="Proteomes" id="UP000299102">
    <property type="component" value="Unassembled WGS sequence"/>
</dbReference>
<gene>
    <name evidence="1" type="ORF">EVAR_6363_1</name>
</gene>
<dbReference type="EMBL" id="BGZK01000050">
    <property type="protein sequence ID" value="GBP12181.1"/>
    <property type="molecule type" value="Genomic_DNA"/>
</dbReference>
<name>A0A4C1TFU9_EUMVA</name>
<proteinExistence type="predicted"/>
<evidence type="ECO:0000313" key="2">
    <source>
        <dbReference type="Proteomes" id="UP000299102"/>
    </source>
</evidence>
<keyword evidence="2" id="KW-1185">Reference proteome</keyword>
<reference evidence="1 2" key="1">
    <citation type="journal article" date="2019" name="Commun. Biol.">
        <title>The bagworm genome reveals a unique fibroin gene that provides high tensile strength.</title>
        <authorList>
            <person name="Kono N."/>
            <person name="Nakamura H."/>
            <person name="Ohtoshi R."/>
            <person name="Tomita M."/>
            <person name="Numata K."/>
            <person name="Arakawa K."/>
        </authorList>
    </citation>
    <scope>NUCLEOTIDE SEQUENCE [LARGE SCALE GENOMIC DNA]</scope>
</reference>
<evidence type="ECO:0000313" key="1">
    <source>
        <dbReference type="EMBL" id="GBP12181.1"/>
    </source>
</evidence>
<accession>A0A4C1TFU9</accession>
<sequence length="407" mass="45788">MPPYCVTYDRPQSEEGTCPLQTGSGFVSGVHPSVAVSESFTFADLMRGAAVHPAGPLSKPRTLQPTRVHEAYSVPIQMLHCDRSNKTQWWRGPSGFSISVSQDIHSSYAASHAYELLQYMEHKIHSELFNVVVPLAGNAILTSSCRPAFHYRALDAHCRTTRDGNEEIALESHCDASDAARPRAARARQLANCGRSRERALFQVIKSANGDWGGRPATPAPVRAVRNEELKKNGHTPFIDKIFNLQNTQEFANYISQKDIRRTSEMYDDRTGKKLVVNLQKPRLVDSAIPSVFPNCPSYLSAPGHSRESLEEKRSRIENKNLELVLRESVRSHIEYEKKYVFKNFSEFLECLSKCEVNKEWTVINKGNIVIFAIISVHTIPEITASATFDQNLELKLFRNGIELKNS</sequence>
<comment type="caution">
    <text evidence="1">The sequence shown here is derived from an EMBL/GenBank/DDBJ whole genome shotgun (WGS) entry which is preliminary data.</text>
</comment>
<protein>
    <submittedName>
        <fullName evidence="1">Uncharacterized protein</fullName>
    </submittedName>
</protein>
<dbReference type="AlphaFoldDB" id="A0A4C1TFU9"/>
<organism evidence="1 2">
    <name type="scientific">Eumeta variegata</name>
    <name type="common">Bagworm moth</name>
    <name type="synonym">Eumeta japonica</name>
    <dbReference type="NCBI Taxonomy" id="151549"/>
    <lineage>
        <taxon>Eukaryota</taxon>
        <taxon>Metazoa</taxon>
        <taxon>Ecdysozoa</taxon>
        <taxon>Arthropoda</taxon>
        <taxon>Hexapoda</taxon>
        <taxon>Insecta</taxon>
        <taxon>Pterygota</taxon>
        <taxon>Neoptera</taxon>
        <taxon>Endopterygota</taxon>
        <taxon>Lepidoptera</taxon>
        <taxon>Glossata</taxon>
        <taxon>Ditrysia</taxon>
        <taxon>Tineoidea</taxon>
        <taxon>Psychidae</taxon>
        <taxon>Oiketicinae</taxon>
        <taxon>Eumeta</taxon>
    </lineage>
</organism>